<dbReference type="EMBL" id="BAAAHE010000007">
    <property type="protein sequence ID" value="GAA0609583.1"/>
    <property type="molecule type" value="Genomic_DNA"/>
</dbReference>
<protein>
    <recommendedName>
        <fullName evidence="4">Flagellar FliJ protein</fullName>
    </recommendedName>
</protein>
<dbReference type="RefSeq" id="WP_344602165.1">
    <property type="nucleotide sequence ID" value="NZ_BAAAHE010000007.1"/>
</dbReference>
<organism evidence="2 3">
    <name type="scientific">Sporichthya brevicatena</name>
    <dbReference type="NCBI Taxonomy" id="171442"/>
    <lineage>
        <taxon>Bacteria</taxon>
        <taxon>Bacillati</taxon>
        <taxon>Actinomycetota</taxon>
        <taxon>Actinomycetes</taxon>
        <taxon>Sporichthyales</taxon>
        <taxon>Sporichthyaceae</taxon>
        <taxon>Sporichthya</taxon>
    </lineage>
</organism>
<evidence type="ECO:0000313" key="2">
    <source>
        <dbReference type="EMBL" id="GAA0609583.1"/>
    </source>
</evidence>
<evidence type="ECO:0008006" key="4">
    <source>
        <dbReference type="Google" id="ProtNLM"/>
    </source>
</evidence>
<evidence type="ECO:0000313" key="3">
    <source>
        <dbReference type="Proteomes" id="UP001500957"/>
    </source>
</evidence>
<name>A0ABN1GE50_9ACTN</name>
<dbReference type="Proteomes" id="UP001500957">
    <property type="component" value="Unassembled WGS sequence"/>
</dbReference>
<evidence type="ECO:0000256" key="1">
    <source>
        <dbReference type="SAM" id="MobiDB-lite"/>
    </source>
</evidence>
<sequence length="142" mass="15400">MRFLLGTVLKVRKLREDIAKAEAAAAQAASHRAATDFARREAALAGRPEPGTAEASQWLAARAALLTMASDVAVAREVAVARDADAAAAMNRFATARREREGVEDLAQRQKEAELREREAAEQREADDRAGARLFAAREDQS</sequence>
<comment type="caution">
    <text evidence="2">The sequence shown here is derived from an EMBL/GenBank/DDBJ whole genome shotgun (WGS) entry which is preliminary data.</text>
</comment>
<feature type="region of interest" description="Disordered" evidence="1">
    <location>
        <begin position="98"/>
        <end position="142"/>
    </location>
</feature>
<dbReference type="InterPro" id="IPR053716">
    <property type="entry name" value="Flag_assembly_chemotaxis_eff"/>
</dbReference>
<accession>A0ABN1GE50</accession>
<proteinExistence type="predicted"/>
<dbReference type="Gene3D" id="1.10.287.1700">
    <property type="match status" value="1"/>
</dbReference>
<gene>
    <name evidence="2" type="ORF">GCM10009547_09600</name>
</gene>
<keyword evidence="3" id="KW-1185">Reference proteome</keyword>
<reference evidence="2 3" key="1">
    <citation type="journal article" date="2019" name="Int. J. Syst. Evol. Microbiol.">
        <title>The Global Catalogue of Microorganisms (GCM) 10K type strain sequencing project: providing services to taxonomists for standard genome sequencing and annotation.</title>
        <authorList>
            <consortium name="The Broad Institute Genomics Platform"/>
            <consortium name="The Broad Institute Genome Sequencing Center for Infectious Disease"/>
            <person name="Wu L."/>
            <person name="Ma J."/>
        </authorList>
    </citation>
    <scope>NUCLEOTIDE SEQUENCE [LARGE SCALE GENOMIC DNA]</scope>
    <source>
        <strain evidence="2 3">JCM 10671</strain>
    </source>
</reference>